<name>A0ABZ0XWM6_9BURK</name>
<evidence type="ECO:0000259" key="8">
    <source>
        <dbReference type="Pfam" id="PF01435"/>
    </source>
</evidence>
<reference evidence="10 11" key="1">
    <citation type="submission" date="2023-11" db="EMBL/GenBank/DDBJ databases">
        <title>MicrobeMod: A computational toolkit for identifying prokaryotic methylation and restriction-modification with nanopore sequencing.</title>
        <authorList>
            <person name="Crits-Christoph A."/>
            <person name="Kang S.C."/>
            <person name="Lee H."/>
            <person name="Ostrov N."/>
        </authorList>
    </citation>
    <scope>NUCLEOTIDE SEQUENCE [LARGE SCALE GENOMIC DNA]</scope>
    <source>
        <strain evidence="10 11">ATCC 25935</strain>
    </source>
</reference>
<dbReference type="Pfam" id="PF01435">
    <property type="entry name" value="Peptidase_M48"/>
    <property type="match status" value="1"/>
</dbReference>
<keyword evidence="4 6" id="KW-0862">Zinc</keyword>
<dbReference type="EMBL" id="CP140152">
    <property type="protein sequence ID" value="WQH03799.1"/>
    <property type="molecule type" value="Genomic_DNA"/>
</dbReference>
<proteinExistence type="inferred from homology"/>
<comment type="cofactor">
    <cofactor evidence="6">
        <name>Zn(2+)</name>
        <dbReference type="ChEBI" id="CHEBI:29105"/>
    </cofactor>
    <text evidence="6">Binds 1 zinc ion per subunit.</text>
</comment>
<dbReference type="Proteomes" id="UP001326110">
    <property type="component" value="Chromosome"/>
</dbReference>
<dbReference type="CDD" id="cd07332">
    <property type="entry name" value="M48C_Oma1_like"/>
    <property type="match status" value="1"/>
</dbReference>
<keyword evidence="7" id="KW-1133">Transmembrane helix</keyword>
<accession>A0ABZ0XWM6</accession>
<evidence type="ECO:0000256" key="5">
    <source>
        <dbReference type="ARBA" id="ARBA00023049"/>
    </source>
</evidence>
<dbReference type="InterPro" id="IPR055518">
    <property type="entry name" value="DUF7092"/>
</dbReference>
<dbReference type="InterPro" id="IPR001915">
    <property type="entry name" value="Peptidase_M48"/>
</dbReference>
<dbReference type="InterPro" id="IPR051156">
    <property type="entry name" value="Mito/Outer_Membr_Metalloprot"/>
</dbReference>
<evidence type="ECO:0000256" key="6">
    <source>
        <dbReference type="RuleBase" id="RU003983"/>
    </source>
</evidence>
<keyword evidence="7" id="KW-0812">Transmembrane</keyword>
<evidence type="ECO:0000256" key="7">
    <source>
        <dbReference type="SAM" id="Phobius"/>
    </source>
</evidence>
<evidence type="ECO:0000259" key="9">
    <source>
        <dbReference type="Pfam" id="PF23368"/>
    </source>
</evidence>
<comment type="similarity">
    <text evidence="6">Belongs to the peptidase M48 family.</text>
</comment>
<keyword evidence="5 6" id="KW-0482">Metalloprotease</keyword>
<dbReference type="Gene3D" id="3.30.2010.10">
    <property type="entry name" value="Metalloproteases ('zincins'), catalytic domain"/>
    <property type="match status" value="1"/>
</dbReference>
<keyword evidence="2" id="KW-0479">Metal-binding</keyword>
<protein>
    <submittedName>
        <fullName evidence="10">M48 family metallopeptidase</fullName>
    </submittedName>
</protein>
<feature type="domain" description="DUF7092" evidence="9">
    <location>
        <begin position="6"/>
        <end position="80"/>
    </location>
</feature>
<keyword evidence="7" id="KW-0472">Membrane</keyword>
<dbReference type="RefSeq" id="WP_026637521.1">
    <property type="nucleotide sequence ID" value="NZ_CP140152.1"/>
</dbReference>
<evidence type="ECO:0000313" key="10">
    <source>
        <dbReference type="EMBL" id="WQH03799.1"/>
    </source>
</evidence>
<dbReference type="GeneID" id="43164772"/>
<dbReference type="PANTHER" id="PTHR22726:SF24">
    <property type="entry name" value="M48 FAMILY METALLOPEPTIDASE"/>
    <property type="match status" value="1"/>
</dbReference>
<evidence type="ECO:0000313" key="11">
    <source>
        <dbReference type="Proteomes" id="UP001326110"/>
    </source>
</evidence>
<keyword evidence="1 6" id="KW-0645">Protease</keyword>
<dbReference type="Pfam" id="PF23368">
    <property type="entry name" value="DUF7092"/>
    <property type="match status" value="1"/>
</dbReference>
<dbReference type="PANTHER" id="PTHR22726">
    <property type="entry name" value="METALLOENDOPEPTIDASE OMA1"/>
    <property type="match status" value="1"/>
</dbReference>
<keyword evidence="3 6" id="KW-0378">Hydrolase</keyword>
<evidence type="ECO:0000256" key="3">
    <source>
        <dbReference type="ARBA" id="ARBA00022801"/>
    </source>
</evidence>
<feature type="transmembrane region" description="Helical" evidence="7">
    <location>
        <begin position="98"/>
        <end position="125"/>
    </location>
</feature>
<gene>
    <name evidence="10" type="ORF">SR858_22535</name>
</gene>
<evidence type="ECO:0000256" key="2">
    <source>
        <dbReference type="ARBA" id="ARBA00022723"/>
    </source>
</evidence>
<sequence>MDTPAVTGRYFDGKTSRLHRVTLTVTDGMAHLAGDVERSAPLASLRVSERARHAARKVSFDDGAWLEVDDRAAFAQLLANTGHRDTGVVRAQQSWRGVLLALGVTVGVVVASYVYVLPAAAVWVANALPVKVERQMGQGVLEILDKRALGPSKLAAARQEQLRRQFAALTAPEPDAPTWKLVFRSSRIGPNALALPSGDIVMTDELVNLLKDDQAVMAVLAHELGHLHRRHLTRRLVQSSAVAAATWVIFGDISAMLTALPTVALDMKYSRDAESEADDYAVAMLRRNGIDPEHMAQAFVKLGEESGDRMSPYLSSHPATGERIARIRAAR</sequence>
<organism evidence="10 11">
    <name type="scientific">Duganella zoogloeoides</name>
    <dbReference type="NCBI Taxonomy" id="75659"/>
    <lineage>
        <taxon>Bacteria</taxon>
        <taxon>Pseudomonadati</taxon>
        <taxon>Pseudomonadota</taxon>
        <taxon>Betaproteobacteria</taxon>
        <taxon>Burkholderiales</taxon>
        <taxon>Oxalobacteraceae</taxon>
        <taxon>Telluria group</taxon>
        <taxon>Duganella</taxon>
    </lineage>
</organism>
<evidence type="ECO:0000256" key="4">
    <source>
        <dbReference type="ARBA" id="ARBA00022833"/>
    </source>
</evidence>
<keyword evidence="11" id="KW-1185">Reference proteome</keyword>
<feature type="domain" description="Peptidase M48" evidence="8">
    <location>
        <begin position="156"/>
        <end position="329"/>
    </location>
</feature>
<evidence type="ECO:0000256" key="1">
    <source>
        <dbReference type="ARBA" id="ARBA00022670"/>
    </source>
</evidence>